<sequence>MSPVATSDETPTSPVAANVEAESPEWAALPIIDISNRSEWSDERRLEVARQIVDAARNEGFFMLTGHGVKEEDVQRAYEINDTFFDLSIDEKMKYLVDQDAGTYIGYTPAGLRVGGRMEMYNFPAFNRGFDSTPHPSVFKSDPATWRFLSEFSRGAHEVTLFLLELMAVTLDVPSSEGGQDWFRVRHDYDGPNGSLLRMMRYPALSASQDASKNNLRLGGHTDFGTLTVMFSPKIPALQILAPEGEWRYVKPVEGALVCNVGDTLQFLTAGYLKSTQHRVTRPRFPQDAEKDRANVIYFLRPNDDVPLIPLPSPQVKPATGVTESTDPPMTAADWVRARVKFGFKKNNDTGRNAWQDRINKDQGVQMRDEDYAYSRANE</sequence>
<dbReference type="InterPro" id="IPR044861">
    <property type="entry name" value="IPNS-like_FE2OG_OXY"/>
</dbReference>
<dbReference type="Pfam" id="PF03171">
    <property type="entry name" value="2OG-FeII_Oxy"/>
    <property type="match status" value="1"/>
</dbReference>
<dbReference type="InterPro" id="IPR005123">
    <property type="entry name" value="Oxoglu/Fe-dep_dioxygenase_dom"/>
</dbReference>
<dbReference type="PANTHER" id="PTHR47990">
    <property type="entry name" value="2-OXOGLUTARATE (2OG) AND FE(II)-DEPENDENT OXYGENASE SUPERFAMILY PROTEIN-RELATED"/>
    <property type="match status" value="1"/>
</dbReference>
<keyword evidence="1" id="KW-0408">Iron</keyword>
<comment type="similarity">
    <text evidence="1">Belongs to the iron/ascorbate-dependent oxidoreductase family.</text>
</comment>
<accession>A0A139ABD9</accession>
<evidence type="ECO:0000259" key="3">
    <source>
        <dbReference type="PROSITE" id="PS51471"/>
    </source>
</evidence>
<evidence type="ECO:0000256" key="2">
    <source>
        <dbReference type="SAM" id="MobiDB-lite"/>
    </source>
</evidence>
<feature type="domain" description="Fe2OG dioxygenase" evidence="3">
    <location>
        <begin position="191"/>
        <end position="302"/>
    </location>
</feature>
<protein>
    <submittedName>
        <fullName evidence="4">Clavaminate synthase-like protein</fullName>
    </submittedName>
</protein>
<dbReference type="EMBL" id="KQ965772">
    <property type="protein sequence ID" value="KXS13989.1"/>
    <property type="molecule type" value="Genomic_DNA"/>
</dbReference>
<evidence type="ECO:0000256" key="1">
    <source>
        <dbReference type="RuleBase" id="RU003682"/>
    </source>
</evidence>
<organism evidence="4 5">
    <name type="scientific">Gonapodya prolifera (strain JEL478)</name>
    <name type="common">Monoblepharis prolifera</name>
    <dbReference type="NCBI Taxonomy" id="1344416"/>
    <lineage>
        <taxon>Eukaryota</taxon>
        <taxon>Fungi</taxon>
        <taxon>Fungi incertae sedis</taxon>
        <taxon>Chytridiomycota</taxon>
        <taxon>Chytridiomycota incertae sedis</taxon>
        <taxon>Monoblepharidomycetes</taxon>
        <taxon>Monoblepharidales</taxon>
        <taxon>Gonapodyaceae</taxon>
        <taxon>Gonapodya</taxon>
    </lineage>
</organism>
<dbReference type="Proteomes" id="UP000070544">
    <property type="component" value="Unassembled WGS sequence"/>
</dbReference>
<dbReference type="STRING" id="1344416.A0A139ABD9"/>
<dbReference type="PROSITE" id="PS51471">
    <property type="entry name" value="FE2OG_OXY"/>
    <property type="match status" value="1"/>
</dbReference>
<keyword evidence="1" id="KW-0560">Oxidoreductase</keyword>
<evidence type="ECO:0000313" key="5">
    <source>
        <dbReference type="Proteomes" id="UP000070544"/>
    </source>
</evidence>
<dbReference type="OMA" id="RWIRHIN"/>
<dbReference type="InterPro" id="IPR026992">
    <property type="entry name" value="DIOX_N"/>
</dbReference>
<evidence type="ECO:0000313" key="4">
    <source>
        <dbReference type="EMBL" id="KXS13989.1"/>
    </source>
</evidence>
<dbReference type="OrthoDB" id="288590at2759"/>
<dbReference type="Pfam" id="PF14226">
    <property type="entry name" value="DIOX_N"/>
    <property type="match status" value="1"/>
</dbReference>
<keyword evidence="1" id="KW-0479">Metal-binding</keyword>
<dbReference type="SUPFAM" id="SSF51197">
    <property type="entry name" value="Clavaminate synthase-like"/>
    <property type="match status" value="1"/>
</dbReference>
<reference evidence="4 5" key="1">
    <citation type="journal article" date="2015" name="Genome Biol. Evol.">
        <title>Phylogenomic analyses indicate that early fungi evolved digesting cell walls of algal ancestors of land plants.</title>
        <authorList>
            <person name="Chang Y."/>
            <person name="Wang S."/>
            <person name="Sekimoto S."/>
            <person name="Aerts A.L."/>
            <person name="Choi C."/>
            <person name="Clum A."/>
            <person name="LaButti K.M."/>
            <person name="Lindquist E.A."/>
            <person name="Yee Ngan C."/>
            <person name="Ohm R.A."/>
            <person name="Salamov A.A."/>
            <person name="Grigoriev I.V."/>
            <person name="Spatafora J.W."/>
            <person name="Berbee M.L."/>
        </authorList>
    </citation>
    <scope>NUCLEOTIDE SEQUENCE [LARGE SCALE GENOMIC DNA]</scope>
    <source>
        <strain evidence="4 5">JEL478</strain>
    </source>
</reference>
<name>A0A139ABD9_GONPJ</name>
<dbReference type="InterPro" id="IPR050231">
    <property type="entry name" value="Iron_ascorbate_oxido_reductase"/>
</dbReference>
<keyword evidence="5" id="KW-1185">Reference proteome</keyword>
<gene>
    <name evidence="4" type="ORF">M427DRAFT_57988</name>
</gene>
<dbReference type="GO" id="GO:0016491">
    <property type="term" value="F:oxidoreductase activity"/>
    <property type="evidence" value="ECO:0007669"/>
    <property type="project" value="UniProtKB-KW"/>
</dbReference>
<feature type="region of interest" description="Disordered" evidence="2">
    <location>
        <begin position="359"/>
        <end position="379"/>
    </location>
</feature>
<dbReference type="GO" id="GO:0046872">
    <property type="term" value="F:metal ion binding"/>
    <property type="evidence" value="ECO:0007669"/>
    <property type="project" value="UniProtKB-KW"/>
</dbReference>
<proteinExistence type="inferred from homology"/>
<dbReference type="AlphaFoldDB" id="A0A139ABD9"/>
<dbReference type="Gene3D" id="2.60.120.330">
    <property type="entry name" value="B-lactam Antibiotic, Isopenicillin N Synthase, Chain"/>
    <property type="match status" value="1"/>
</dbReference>
<feature type="compositionally biased region" description="Basic and acidic residues" evidence="2">
    <location>
        <begin position="367"/>
        <end position="379"/>
    </location>
</feature>
<dbReference type="InterPro" id="IPR027443">
    <property type="entry name" value="IPNS-like_sf"/>
</dbReference>
<dbReference type="PRINTS" id="PR00682">
    <property type="entry name" value="IPNSYNTHASE"/>
</dbReference>